<proteinExistence type="predicted"/>
<dbReference type="Proteomes" id="UP001212499">
    <property type="component" value="Unassembled WGS sequence"/>
</dbReference>
<evidence type="ECO:0000313" key="2">
    <source>
        <dbReference type="Proteomes" id="UP001212499"/>
    </source>
</evidence>
<reference evidence="1 2" key="1">
    <citation type="submission" date="2023-01" db="EMBL/GenBank/DDBJ databases">
        <title>Genomes from the Australian National Cyanobacteria Reference Collection.</title>
        <authorList>
            <person name="Willis A."/>
            <person name="Lee E.M.F."/>
        </authorList>
    </citation>
    <scope>NUCLEOTIDE SEQUENCE [LARGE SCALE GENOMIC DNA]</scope>
    <source>
        <strain evidence="1 2">CS-1033</strain>
    </source>
</reference>
<sequence>MSDINEKLCQLINEAIRLPPKSKQKYQKINEIYLLVSASGELWREYKPYYEDALQDMWRYCCQNLHEYDSTQTQVITWFNRHLKNALARYRHNEEIRNKKIYPLINKPLSHKDIEPSLDIWEETAKWVKNDPEQVLRNIHFPHHPEITAQVIILRRLPPHIPAWKEIAQEFNLNDAESKNLPKWYSRNCLPLLRKFGNEQGYI</sequence>
<accession>A0ABT5AP49</accession>
<name>A0ABT5AP49_9CYAN</name>
<protein>
    <submittedName>
        <fullName evidence="1">Sigma-70 family RNA polymerase sigma factor</fullName>
    </submittedName>
</protein>
<evidence type="ECO:0000313" key="1">
    <source>
        <dbReference type="EMBL" id="MDB9539108.1"/>
    </source>
</evidence>
<dbReference type="EMBL" id="JAQMUH010000068">
    <property type="protein sequence ID" value="MDB9539108.1"/>
    <property type="molecule type" value="Genomic_DNA"/>
</dbReference>
<dbReference type="RefSeq" id="WP_271731841.1">
    <property type="nucleotide sequence ID" value="NZ_JANQDP010000068.1"/>
</dbReference>
<gene>
    <name evidence="1" type="ORF">PN457_05440</name>
</gene>
<keyword evidence="2" id="KW-1185">Reference proteome</keyword>
<organism evidence="1 2">
    <name type="scientific">Anabaenopsis arnoldii</name>
    <dbReference type="NCBI Taxonomy" id="2152938"/>
    <lineage>
        <taxon>Bacteria</taxon>
        <taxon>Bacillati</taxon>
        <taxon>Cyanobacteriota</taxon>
        <taxon>Cyanophyceae</taxon>
        <taxon>Nostocales</taxon>
        <taxon>Nodulariaceae</taxon>
        <taxon>Anabaenopsis</taxon>
    </lineage>
</organism>
<comment type="caution">
    <text evidence="1">The sequence shown here is derived from an EMBL/GenBank/DDBJ whole genome shotgun (WGS) entry which is preliminary data.</text>
</comment>